<feature type="compositionally biased region" description="Basic and acidic residues" evidence="1">
    <location>
        <begin position="68"/>
        <end position="102"/>
    </location>
</feature>
<organism evidence="2 3">
    <name type="scientific">Trypanosoma theileri</name>
    <dbReference type="NCBI Taxonomy" id="67003"/>
    <lineage>
        <taxon>Eukaryota</taxon>
        <taxon>Discoba</taxon>
        <taxon>Euglenozoa</taxon>
        <taxon>Kinetoplastea</taxon>
        <taxon>Metakinetoplastina</taxon>
        <taxon>Trypanosomatida</taxon>
        <taxon>Trypanosomatidae</taxon>
        <taxon>Trypanosoma</taxon>
    </lineage>
</organism>
<accession>A0A1X0NEM7</accession>
<gene>
    <name evidence="2" type="ORF">TM35_000881030</name>
</gene>
<comment type="caution">
    <text evidence="2">The sequence shown here is derived from an EMBL/GenBank/DDBJ whole genome shotgun (WGS) entry which is preliminary data.</text>
</comment>
<evidence type="ECO:0000313" key="3">
    <source>
        <dbReference type="Proteomes" id="UP000192257"/>
    </source>
</evidence>
<evidence type="ECO:0000313" key="2">
    <source>
        <dbReference type="EMBL" id="ORC82524.1"/>
    </source>
</evidence>
<proteinExistence type="predicted"/>
<sequence length="117" mass="13489">MNEKSPKRTPRARPSEIENCLGYFWQKGWGLPSVGGKKPPPAHRWCRSVGFRAHARKKEVQKGPAQDSEERPQRRREMDIFGEGGRKRDEEKEKDEHINREKRLTCLVPAGNGVATR</sequence>
<dbReference type="EMBL" id="NBCO01000088">
    <property type="protein sequence ID" value="ORC82524.1"/>
    <property type="molecule type" value="Genomic_DNA"/>
</dbReference>
<reference evidence="2 3" key="1">
    <citation type="submission" date="2017-03" db="EMBL/GenBank/DDBJ databases">
        <title>An alternative strategy for trypanosome survival in the mammalian bloodstream revealed through genome and transcriptome analysis of the ubiquitous bovine parasite Trypanosoma (Megatrypanum) theileri.</title>
        <authorList>
            <person name="Kelly S."/>
            <person name="Ivens A."/>
            <person name="Mott A."/>
            <person name="O'Neill E."/>
            <person name="Emms D."/>
            <person name="Macleod O."/>
            <person name="Voorheis P."/>
            <person name="Matthews J."/>
            <person name="Matthews K."/>
            <person name="Carrington M."/>
        </authorList>
    </citation>
    <scope>NUCLEOTIDE SEQUENCE [LARGE SCALE GENOMIC DNA]</scope>
    <source>
        <strain evidence="2">Edinburgh</strain>
    </source>
</reference>
<dbReference type="AlphaFoldDB" id="A0A1X0NEM7"/>
<evidence type="ECO:0000256" key="1">
    <source>
        <dbReference type="SAM" id="MobiDB-lite"/>
    </source>
</evidence>
<dbReference type="RefSeq" id="XP_028877241.1">
    <property type="nucleotide sequence ID" value="XM_029031459.1"/>
</dbReference>
<dbReference type="VEuPathDB" id="TriTrypDB:TM35_000881030"/>
<name>A0A1X0NEM7_9TRYP</name>
<dbReference type="Proteomes" id="UP000192257">
    <property type="component" value="Unassembled WGS sequence"/>
</dbReference>
<keyword evidence="3" id="KW-1185">Reference proteome</keyword>
<protein>
    <submittedName>
        <fullName evidence="2">Uncharacterized protein</fullName>
    </submittedName>
</protein>
<dbReference type="GeneID" id="39991239"/>
<feature type="region of interest" description="Disordered" evidence="1">
    <location>
        <begin position="54"/>
        <end position="102"/>
    </location>
</feature>